<dbReference type="WBParaSite" id="GPUH_0000844301-mRNA-1">
    <property type="protein sequence ID" value="GPUH_0000844301-mRNA-1"/>
    <property type="gene ID" value="GPUH_0000844301"/>
</dbReference>
<reference evidence="5 6" key="2">
    <citation type="submission" date="2018-11" db="EMBL/GenBank/DDBJ databases">
        <authorList>
            <consortium name="Pathogen Informatics"/>
        </authorList>
    </citation>
    <scope>NUCLEOTIDE SEQUENCE [LARGE SCALE GENOMIC DNA]</scope>
</reference>
<dbReference type="PANTHER" id="PTHR24329:SF556">
    <property type="entry name" value="HOMEOBOX PROTEIN DSC-1"/>
    <property type="match status" value="1"/>
</dbReference>
<keyword evidence="6" id="KW-1185">Reference proteome</keyword>
<keyword evidence="2 3" id="KW-0539">Nucleus</keyword>
<dbReference type="InterPro" id="IPR009057">
    <property type="entry name" value="Homeodomain-like_sf"/>
</dbReference>
<organism evidence="7">
    <name type="scientific">Gongylonema pulchrum</name>
    <dbReference type="NCBI Taxonomy" id="637853"/>
    <lineage>
        <taxon>Eukaryota</taxon>
        <taxon>Metazoa</taxon>
        <taxon>Ecdysozoa</taxon>
        <taxon>Nematoda</taxon>
        <taxon>Chromadorea</taxon>
        <taxon>Rhabditida</taxon>
        <taxon>Spirurina</taxon>
        <taxon>Spiruromorpha</taxon>
        <taxon>Spiruroidea</taxon>
        <taxon>Gongylonematidae</taxon>
        <taxon>Gongylonema</taxon>
    </lineage>
</organism>
<dbReference type="InterPro" id="IPR001356">
    <property type="entry name" value="HD"/>
</dbReference>
<keyword evidence="2 3" id="KW-0371">Homeobox</keyword>
<gene>
    <name evidence="5" type="ORF">GPUH_LOCUS8433</name>
</gene>
<dbReference type="Pfam" id="PF00046">
    <property type="entry name" value="Homeodomain"/>
    <property type="match status" value="1"/>
</dbReference>
<evidence type="ECO:0000313" key="5">
    <source>
        <dbReference type="EMBL" id="VDK62656.1"/>
    </source>
</evidence>
<evidence type="ECO:0000256" key="3">
    <source>
        <dbReference type="RuleBase" id="RU000682"/>
    </source>
</evidence>
<dbReference type="AlphaFoldDB" id="A0A183DI93"/>
<name>A0A183DI93_9BILA</name>
<comment type="subcellular location">
    <subcellularLocation>
        <location evidence="1 2 3">Nucleus</location>
    </subcellularLocation>
</comment>
<dbReference type="PANTHER" id="PTHR24329">
    <property type="entry name" value="HOMEOBOX PROTEIN ARISTALESS"/>
    <property type="match status" value="1"/>
</dbReference>
<reference evidence="7" key="1">
    <citation type="submission" date="2016-06" db="UniProtKB">
        <authorList>
            <consortium name="WormBaseParasite"/>
        </authorList>
    </citation>
    <scope>IDENTIFICATION</scope>
</reference>
<dbReference type="EMBL" id="UYRT01024599">
    <property type="protein sequence ID" value="VDK62656.1"/>
    <property type="molecule type" value="Genomic_DNA"/>
</dbReference>
<dbReference type="GO" id="GO:0000981">
    <property type="term" value="F:DNA-binding transcription factor activity, RNA polymerase II-specific"/>
    <property type="evidence" value="ECO:0007669"/>
    <property type="project" value="TreeGrafter"/>
</dbReference>
<feature type="domain" description="Homeobox" evidence="4">
    <location>
        <begin position="27"/>
        <end position="76"/>
    </location>
</feature>
<accession>A0A183DI93</accession>
<dbReference type="GO" id="GO:0005634">
    <property type="term" value="C:nucleus"/>
    <property type="evidence" value="ECO:0007669"/>
    <property type="project" value="UniProtKB-SubCell"/>
</dbReference>
<dbReference type="SUPFAM" id="SSF46689">
    <property type="entry name" value="Homeodomain-like"/>
    <property type="match status" value="1"/>
</dbReference>
<evidence type="ECO:0000256" key="1">
    <source>
        <dbReference type="ARBA" id="ARBA00004123"/>
    </source>
</evidence>
<proteinExistence type="predicted"/>
<dbReference type="Gene3D" id="1.10.10.60">
    <property type="entry name" value="Homeodomain-like"/>
    <property type="match status" value="1"/>
</dbReference>
<dbReference type="CDD" id="cd00086">
    <property type="entry name" value="homeodomain"/>
    <property type="match status" value="1"/>
</dbReference>
<evidence type="ECO:0000313" key="6">
    <source>
        <dbReference type="Proteomes" id="UP000271098"/>
    </source>
</evidence>
<evidence type="ECO:0000259" key="4">
    <source>
        <dbReference type="PROSITE" id="PS50071"/>
    </source>
</evidence>
<dbReference type="PROSITE" id="PS50071">
    <property type="entry name" value="HOMEOBOX_2"/>
    <property type="match status" value="1"/>
</dbReference>
<sequence length="76" mass="8861">MLANAIQTISVTCPHYCTCCFYSGESLAKRRMRTIFTEAQCMTLEKTFHETHYPDQISKRQLALFLNIPEDRIMVN</sequence>
<evidence type="ECO:0000313" key="7">
    <source>
        <dbReference type="WBParaSite" id="GPUH_0000844301-mRNA-1"/>
    </source>
</evidence>
<protein>
    <submittedName>
        <fullName evidence="7">Homeobox domain-containing protein</fullName>
    </submittedName>
</protein>
<keyword evidence="2 3" id="KW-0238">DNA-binding</keyword>
<dbReference type="OrthoDB" id="6159439at2759"/>
<dbReference type="Proteomes" id="UP000271098">
    <property type="component" value="Unassembled WGS sequence"/>
</dbReference>
<evidence type="ECO:0000256" key="2">
    <source>
        <dbReference type="PROSITE-ProRule" id="PRU00108"/>
    </source>
</evidence>
<dbReference type="GO" id="GO:0000977">
    <property type="term" value="F:RNA polymerase II transcription regulatory region sequence-specific DNA binding"/>
    <property type="evidence" value="ECO:0007669"/>
    <property type="project" value="TreeGrafter"/>
</dbReference>
<dbReference type="SMART" id="SM00389">
    <property type="entry name" value="HOX"/>
    <property type="match status" value="1"/>
</dbReference>
<dbReference type="InterPro" id="IPR050649">
    <property type="entry name" value="Paired_Homeobox_TFs"/>
</dbReference>